<accession>A0A8H7TFP0</accession>
<reference evidence="3" key="1">
    <citation type="submission" date="2021-02" db="EMBL/GenBank/DDBJ databases">
        <title>Genome sequence Cadophora malorum strain M34.</title>
        <authorList>
            <person name="Stefanovic E."/>
            <person name="Vu D."/>
            <person name="Scully C."/>
            <person name="Dijksterhuis J."/>
            <person name="Roader J."/>
            <person name="Houbraken J."/>
        </authorList>
    </citation>
    <scope>NUCLEOTIDE SEQUENCE</scope>
    <source>
        <strain evidence="3">M34</strain>
    </source>
</reference>
<evidence type="ECO:0000313" key="3">
    <source>
        <dbReference type="EMBL" id="KAG4418621.1"/>
    </source>
</evidence>
<evidence type="ECO:0000256" key="1">
    <source>
        <dbReference type="ARBA" id="ARBA00011961"/>
    </source>
</evidence>
<comment type="catalytic activity">
    <reaction evidence="2">
        <text>N(6)-D-ribulosyl-L-lysyl-[protein] + ATP = N(6)-(3-O-phospho-D-ribulosyl)-L-lysyl-[protein] + ADP + H(+)</text>
        <dbReference type="Rhea" id="RHEA:48432"/>
        <dbReference type="Rhea" id="RHEA-COMP:12103"/>
        <dbReference type="Rhea" id="RHEA-COMP:12104"/>
        <dbReference type="ChEBI" id="CHEBI:15378"/>
        <dbReference type="ChEBI" id="CHEBI:30616"/>
        <dbReference type="ChEBI" id="CHEBI:90418"/>
        <dbReference type="ChEBI" id="CHEBI:90420"/>
        <dbReference type="ChEBI" id="CHEBI:456216"/>
        <dbReference type="EC" id="2.7.1.172"/>
    </reaction>
    <physiologicalReaction direction="left-to-right" evidence="2">
        <dbReference type="Rhea" id="RHEA:48433"/>
    </physiologicalReaction>
</comment>
<dbReference type="SUPFAM" id="SSF56112">
    <property type="entry name" value="Protein kinase-like (PK-like)"/>
    <property type="match status" value="1"/>
</dbReference>
<dbReference type="Gene3D" id="3.90.1200.10">
    <property type="match status" value="1"/>
</dbReference>
<keyword evidence="4" id="KW-1185">Reference proteome</keyword>
<name>A0A8H7TFP0_9HELO</name>
<dbReference type="InterPro" id="IPR016477">
    <property type="entry name" value="Fructo-/Ketosamine-3-kinase"/>
</dbReference>
<gene>
    <name evidence="3" type="ORF">IFR04_008246</name>
</gene>
<dbReference type="AlphaFoldDB" id="A0A8H7TFP0"/>
<dbReference type="OrthoDB" id="5772781at2759"/>
<dbReference type="InterPro" id="IPR011009">
    <property type="entry name" value="Kinase-like_dom_sf"/>
</dbReference>
<organism evidence="3 4">
    <name type="scientific">Cadophora malorum</name>
    <dbReference type="NCBI Taxonomy" id="108018"/>
    <lineage>
        <taxon>Eukaryota</taxon>
        <taxon>Fungi</taxon>
        <taxon>Dikarya</taxon>
        <taxon>Ascomycota</taxon>
        <taxon>Pezizomycotina</taxon>
        <taxon>Leotiomycetes</taxon>
        <taxon>Helotiales</taxon>
        <taxon>Ploettnerulaceae</taxon>
        <taxon>Cadophora</taxon>
    </lineage>
</organism>
<comment type="caution">
    <text evidence="3">The sequence shown here is derived from an EMBL/GenBank/DDBJ whole genome shotgun (WGS) entry which is preliminary data.</text>
</comment>
<dbReference type="PANTHER" id="PTHR12149">
    <property type="entry name" value="FRUCTOSAMINE 3 KINASE-RELATED PROTEIN"/>
    <property type="match status" value="1"/>
</dbReference>
<dbReference type="Pfam" id="PF03881">
    <property type="entry name" value="Fructosamin_kin"/>
    <property type="match status" value="1"/>
</dbReference>
<evidence type="ECO:0000256" key="2">
    <source>
        <dbReference type="ARBA" id="ARBA00048655"/>
    </source>
</evidence>
<proteinExistence type="predicted"/>
<sequence length="177" mass="20367">MMFPISDTWEECFSGGLQHVFENEVATHGRGDEEFEELKKRVMDKVIPRLLRQLETGGRSITPCLVHGDLWDGNASVNVDTGKSTFFDGTPLYAHNEYELGPWRATRHEMTKVYIDEYIKHFPISEPVEEFDDRGKLYCLRFDLMSSSLYAGNLSFRAIGRETMRTLVAKYGGDDER</sequence>
<dbReference type="EC" id="2.7.1.172" evidence="1"/>
<protein>
    <recommendedName>
        <fullName evidence="1">protein-ribulosamine 3-kinase</fullName>
        <ecNumber evidence="1">2.7.1.172</ecNumber>
    </recommendedName>
</protein>
<evidence type="ECO:0000313" key="4">
    <source>
        <dbReference type="Proteomes" id="UP000664132"/>
    </source>
</evidence>
<dbReference type="PANTHER" id="PTHR12149:SF8">
    <property type="entry name" value="PROTEIN-RIBULOSAMINE 3-KINASE"/>
    <property type="match status" value="1"/>
</dbReference>
<dbReference type="Proteomes" id="UP000664132">
    <property type="component" value="Unassembled WGS sequence"/>
</dbReference>
<dbReference type="GO" id="GO:0102193">
    <property type="term" value="F:protein-ribulosamine 3-kinase activity"/>
    <property type="evidence" value="ECO:0007669"/>
    <property type="project" value="UniProtKB-EC"/>
</dbReference>
<dbReference type="EMBL" id="JAFJYH010000124">
    <property type="protein sequence ID" value="KAG4418621.1"/>
    <property type="molecule type" value="Genomic_DNA"/>
</dbReference>